<keyword evidence="2" id="KW-0255">Endonuclease</keyword>
<protein>
    <recommendedName>
        <fullName evidence="10">SAP domain-containing protein</fullName>
    </recommendedName>
</protein>
<evidence type="ECO:0000259" key="6">
    <source>
        <dbReference type="PROSITE" id="PS50800"/>
    </source>
</evidence>
<accession>A0ABQ9EAD2</accession>
<keyword evidence="3" id="KW-0378">Hydrolase</keyword>
<sequence>MLPNEKKQTLDNVKDEFNLRFMNKSANKKLYKLEQLASETPNSYLDRVQCLAFNAKDMTEESVLGLAVEGLLPKFKSCVLSHDPKTFSSLRNALEIATAVAECRPQINTINSMTELMQAIREVRKDVKNIKTQQHQQPFVTQPPPPPTFHHGYPMPPPIQQPPPMFHQPYGQPKTCNGCGKMSSDLDSASEDTFSLDELKKWKVTELKDWLTKRGLEKSGNKPVLINRVYRALTNSQDSDIDSVSDGSDIESDIVIPPLHSLSEHWKTVEHFDVPAIEPKDIDNYFLYQKNPTTGRRVKFERHMVKAKRLANEGFLRDIQYNRISPESEYCYIKAKCLPSMRTNVKVGDTGQISDFYSLSICVVKQTGKIQDSHCNCKAGKSGLCAHVGGLLYSVVKIKNASTSSECTWDKPRNMQKKPSPKKIFDISFSKTEKEKTIEKIKPYPGVYKAGPCQDPDNFLEDLLNGLEDVYPECVLYQTLRAKPAKIDEFVSMYMPNFIYNDNTDIESETCINEFEQFFSKITLDKYITDDLEVATRGQHANSNWKIARGYLITASEFGDVCKRKKTEPDGLLRKICGYVTVPENVKSLCYGRNCEKKAIRNYLGIHREKCGTESVDIDPKGLHVNSKYPFIGASVDGFVKCKKCGPGLVEDN</sequence>
<dbReference type="Gene3D" id="1.10.720.30">
    <property type="entry name" value="SAP domain"/>
    <property type="match status" value="1"/>
</dbReference>
<dbReference type="InterPro" id="IPR011335">
    <property type="entry name" value="Restrct_endonuc-II-like"/>
</dbReference>
<evidence type="ECO:0000256" key="1">
    <source>
        <dbReference type="ARBA" id="ARBA00022722"/>
    </source>
</evidence>
<gene>
    <name evidence="8" type="ORF">KUTeg_021742</name>
</gene>
<evidence type="ECO:0008006" key="10">
    <source>
        <dbReference type="Google" id="ProtNLM"/>
    </source>
</evidence>
<keyword evidence="4" id="KW-0269">Exonuclease</keyword>
<dbReference type="SMART" id="SM00513">
    <property type="entry name" value="SAP"/>
    <property type="match status" value="1"/>
</dbReference>
<comment type="caution">
    <text evidence="8">The sequence shown here is derived from an EMBL/GenBank/DDBJ whole genome shotgun (WGS) entry which is preliminary data.</text>
</comment>
<evidence type="ECO:0000259" key="7">
    <source>
        <dbReference type="PROSITE" id="PS50966"/>
    </source>
</evidence>
<dbReference type="Proteomes" id="UP001217089">
    <property type="component" value="Unassembled WGS sequence"/>
</dbReference>
<dbReference type="PANTHER" id="PTHR47526:SF3">
    <property type="entry name" value="PHD-TYPE DOMAIN-CONTAINING PROTEIN"/>
    <property type="match status" value="1"/>
</dbReference>
<organism evidence="8 9">
    <name type="scientific">Tegillarca granosa</name>
    <name type="common">Malaysian cockle</name>
    <name type="synonym">Anadara granosa</name>
    <dbReference type="NCBI Taxonomy" id="220873"/>
    <lineage>
        <taxon>Eukaryota</taxon>
        <taxon>Metazoa</taxon>
        <taxon>Spiralia</taxon>
        <taxon>Lophotrochozoa</taxon>
        <taxon>Mollusca</taxon>
        <taxon>Bivalvia</taxon>
        <taxon>Autobranchia</taxon>
        <taxon>Pteriomorphia</taxon>
        <taxon>Arcoida</taxon>
        <taxon>Arcoidea</taxon>
        <taxon>Arcidae</taxon>
        <taxon>Tegillarca</taxon>
    </lineage>
</organism>
<evidence type="ECO:0000256" key="4">
    <source>
        <dbReference type="ARBA" id="ARBA00022839"/>
    </source>
</evidence>
<dbReference type="EMBL" id="JARBDR010000919">
    <property type="protein sequence ID" value="KAJ8300223.1"/>
    <property type="molecule type" value="Genomic_DNA"/>
</dbReference>
<dbReference type="SUPFAM" id="SSF52980">
    <property type="entry name" value="Restriction endonuclease-like"/>
    <property type="match status" value="1"/>
</dbReference>
<feature type="domain" description="SWIM-type" evidence="7">
    <location>
        <begin position="357"/>
        <end position="396"/>
    </location>
</feature>
<keyword evidence="9" id="KW-1185">Reference proteome</keyword>
<dbReference type="InterPro" id="IPR003034">
    <property type="entry name" value="SAP_dom"/>
</dbReference>
<evidence type="ECO:0000313" key="9">
    <source>
        <dbReference type="Proteomes" id="UP001217089"/>
    </source>
</evidence>
<dbReference type="Gene3D" id="3.90.320.10">
    <property type="match status" value="1"/>
</dbReference>
<reference evidence="8 9" key="1">
    <citation type="submission" date="2022-12" db="EMBL/GenBank/DDBJ databases">
        <title>Chromosome-level genome of Tegillarca granosa.</title>
        <authorList>
            <person name="Kim J."/>
        </authorList>
    </citation>
    <scope>NUCLEOTIDE SEQUENCE [LARGE SCALE GENOMIC DNA]</scope>
    <source>
        <strain evidence="8">Teg-2019</strain>
        <tissue evidence="8">Adductor muscle</tissue>
    </source>
</reference>
<dbReference type="Pfam" id="PF02037">
    <property type="entry name" value="SAP"/>
    <property type="match status" value="1"/>
</dbReference>
<dbReference type="PANTHER" id="PTHR47526">
    <property type="entry name" value="ATP-DEPENDENT DNA HELICASE"/>
    <property type="match status" value="1"/>
</dbReference>
<dbReference type="InterPro" id="IPR007527">
    <property type="entry name" value="Znf_SWIM"/>
</dbReference>
<dbReference type="Pfam" id="PF01771">
    <property type="entry name" value="Viral_alk_exo"/>
    <property type="match status" value="1"/>
</dbReference>
<keyword evidence="5" id="KW-0862">Zinc</keyword>
<dbReference type="InterPro" id="IPR036361">
    <property type="entry name" value="SAP_dom_sf"/>
</dbReference>
<dbReference type="PROSITE" id="PS50966">
    <property type="entry name" value="ZF_SWIM"/>
    <property type="match status" value="1"/>
</dbReference>
<dbReference type="PROSITE" id="PS50800">
    <property type="entry name" value="SAP"/>
    <property type="match status" value="1"/>
</dbReference>
<evidence type="ECO:0000256" key="3">
    <source>
        <dbReference type="ARBA" id="ARBA00022801"/>
    </source>
</evidence>
<evidence type="ECO:0000256" key="2">
    <source>
        <dbReference type="ARBA" id="ARBA00022759"/>
    </source>
</evidence>
<evidence type="ECO:0000256" key="5">
    <source>
        <dbReference type="PROSITE-ProRule" id="PRU00325"/>
    </source>
</evidence>
<keyword evidence="5" id="KW-0479">Metal-binding</keyword>
<evidence type="ECO:0000313" key="8">
    <source>
        <dbReference type="EMBL" id="KAJ8300223.1"/>
    </source>
</evidence>
<dbReference type="SUPFAM" id="SSF68906">
    <property type="entry name" value="SAP domain"/>
    <property type="match status" value="1"/>
</dbReference>
<dbReference type="CDD" id="cd22343">
    <property type="entry name" value="PDDEXK_lambda_exonuclease-like"/>
    <property type="match status" value="1"/>
</dbReference>
<keyword evidence="5" id="KW-0863">Zinc-finger</keyword>
<dbReference type="InterPro" id="IPR011604">
    <property type="entry name" value="PDDEXK-like_dom_sf"/>
</dbReference>
<keyword evidence="1" id="KW-0540">Nuclease</keyword>
<name>A0ABQ9EAD2_TEGGR</name>
<dbReference type="InterPro" id="IPR034720">
    <property type="entry name" value="Viral_alk_exo"/>
</dbReference>
<proteinExistence type="predicted"/>
<feature type="domain" description="SAP" evidence="6">
    <location>
        <begin position="199"/>
        <end position="233"/>
    </location>
</feature>